<keyword evidence="3" id="KW-1185">Reference proteome</keyword>
<evidence type="ECO:0000313" key="3">
    <source>
        <dbReference type="Proteomes" id="UP001432322"/>
    </source>
</evidence>
<reference evidence="2" key="1">
    <citation type="submission" date="2023-10" db="EMBL/GenBank/DDBJ databases">
        <title>Genome assembly of Pristionchus species.</title>
        <authorList>
            <person name="Yoshida K."/>
            <person name="Sommer R.J."/>
        </authorList>
    </citation>
    <scope>NUCLEOTIDE SEQUENCE</scope>
    <source>
        <strain evidence="2">RS5133</strain>
    </source>
</reference>
<name>A0AAV5WE69_9BILA</name>
<gene>
    <name evidence="2" type="ORF">PFISCL1PPCAC_19524</name>
</gene>
<evidence type="ECO:0008006" key="4">
    <source>
        <dbReference type="Google" id="ProtNLM"/>
    </source>
</evidence>
<keyword evidence="1" id="KW-0812">Transmembrane</keyword>
<sequence length="297" mass="33624">SPPPEGQFPCRGKKVLIPFHSNFSPSFHLSSRLDATNGRSLSIKTAFDFQFDNFHSLLPPITMVAILSTPKPPISSIPRRPPSNDWDSVYRTTVEPDLEAKVERQFRWTAVILYTVLVLICSIFAVYYYVQSSTIDILIPRSSPNQSLSMAHHRVTGKLKDSNIHFVQISFYAMARFRHPGNDITVDSITVSVHNGNTRVGGVQYRPAPLGEYPVIHTYGDTTEIAMLPKATLLEGEFGYTECSSMHTSHISFRLFYSILVHKTTFFGNEINGRIEYSQVYTVCCSCEMKDEYKRPL</sequence>
<proteinExistence type="predicted"/>
<dbReference type="AlphaFoldDB" id="A0AAV5WE69"/>
<accession>A0AAV5WE69</accession>
<dbReference type="EMBL" id="BTSY01000005">
    <property type="protein sequence ID" value="GMT28227.1"/>
    <property type="molecule type" value="Genomic_DNA"/>
</dbReference>
<comment type="caution">
    <text evidence="2">The sequence shown here is derived from an EMBL/GenBank/DDBJ whole genome shotgun (WGS) entry which is preliminary data.</text>
</comment>
<feature type="transmembrane region" description="Helical" evidence="1">
    <location>
        <begin position="111"/>
        <end position="130"/>
    </location>
</feature>
<dbReference type="Proteomes" id="UP001432322">
    <property type="component" value="Unassembled WGS sequence"/>
</dbReference>
<organism evidence="2 3">
    <name type="scientific">Pristionchus fissidentatus</name>
    <dbReference type="NCBI Taxonomy" id="1538716"/>
    <lineage>
        <taxon>Eukaryota</taxon>
        <taxon>Metazoa</taxon>
        <taxon>Ecdysozoa</taxon>
        <taxon>Nematoda</taxon>
        <taxon>Chromadorea</taxon>
        <taxon>Rhabditida</taxon>
        <taxon>Rhabditina</taxon>
        <taxon>Diplogasteromorpha</taxon>
        <taxon>Diplogasteroidea</taxon>
        <taxon>Neodiplogasteridae</taxon>
        <taxon>Pristionchus</taxon>
    </lineage>
</organism>
<keyword evidence="1" id="KW-0472">Membrane</keyword>
<evidence type="ECO:0000313" key="2">
    <source>
        <dbReference type="EMBL" id="GMT28227.1"/>
    </source>
</evidence>
<keyword evidence="1" id="KW-1133">Transmembrane helix</keyword>
<protein>
    <recommendedName>
        <fullName evidence="4">Late embryogenesis abundant protein LEA-2 subgroup domain-containing protein</fullName>
    </recommendedName>
</protein>
<evidence type="ECO:0000256" key="1">
    <source>
        <dbReference type="SAM" id="Phobius"/>
    </source>
</evidence>
<feature type="non-terminal residue" evidence="2">
    <location>
        <position position="1"/>
    </location>
</feature>